<organism evidence="9 10">
    <name type="scientific">Mucilaginibacter xinganensis</name>
    <dbReference type="NCBI Taxonomy" id="1234841"/>
    <lineage>
        <taxon>Bacteria</taxon>
        <taxon>Pseudomonadati</taxon>
        <taxon>Bacteroidota</taxon>
        <taxon>Sphingobacteriia</taxon>
        <taxon>Sphingobacteriales</taxon>
        <taxon>Sphingobacteriaceae</taxon>
        <taxon>Mucilaginibacter</taxon>
    </lineage>
</organism>
<dbReference type="Proteomes" id="UP000215002">
    <property type="component" value="Chromosome"/>
</dbReference>
<dbReference type="RefSeq" id="WP_094572584.1">
    <property type="nucleotide sequence ID" value="NZ_CP022743.1"/>
</dbReference>
<name>A0A223P3C5_9SPHI</name>
<keyword evidence="2 7" id="KW-0812">Transmembrane</keyword>
<accession>A0A223P3C5</accession>
<dbReference type="InterPro" id="IPR051689">
    <property type="entry name" value="Sterol_desaturase/TMEM195"/>
</dbReference>
<dbReference type="GO" id="GO:0008610">
    <property type="term" value="P:lipid biosynthetic process"/>
    <property type="evidence" value="ECO:0007669"/>
    <property type="project" value="InterPro"/>
</dbReference>
<evidence type="ECO:0000256" key="1">
    <source>
        <dbReference type="ARBA" id="ARBA00004127"/>
    </source>
</evidence>
<feature type="transmembrane region" description="Helical" evidence="7">
    <location>
        <begin position="95"/>
        <end position="112"/>
    </location>
</feature>
<dbReference type="Pfam" id="PF04116">
    <property type="entry name" value="FA_hydroxylase"/>
    <property type="match status" value="1"/>
</dbReference>
<dbReference type="PANTHER" id="PTHR21624">
    <property type="entry name" value="STEROL DESATURASE-RELATED PROTEIN"/>
    <property type="match status" value="1"/>
</dbReference>
<feature type="transmembrane region" description="Helical" evidence="7">
    <location>
        <begin position="47"/>
        <end position="75"/>
    </location>
</feature>
<dbReference type="AlphaFoldDB" id="A0A223P3C5"/>
<dbReference type="GO" id="GO:0016020">
    <property type="term" value="C:membrane"/>
    <property type="evidence" value="ECO:0007669"/>
    <property type="project" value="GOC"/>
</dbReference>
<dbReference type="PANTHER" id="PTHR21624:SF1">
    <property type="entry name" value="ALKYLGLYCEROL MONOOXYGENASE"/>
    <property type="match status" value="1"/>
</dbReference>
<protein>
    <submittedName>
        <fullName evidence="9">Sterol desaturase/sphingolipid hydroxylase, fatty acid hydroxylase superfamily</fullName>
    </submittedName>
</protein>
<proteinExistence type="predicted"/>
<evidence type="ECO:0000256" key="2">
    <source>
        <dbReference type="ARBA" id="ARBA00022692"/>
    </source>
</evidence>
<evidence type="ECO:0000259" key="8">
    <source>
        <dbReference type="Pfam" id="PF04116"/>
    </source>
</evidence>
<evidence type="ECO:0000256" key="3">
    <source>
        <dbReference type="ARBA" id="ARBA00022989"/>
    </source>
</evidence>
<keyword evidence="3 7" id="KW-1133">Transmembrane helix</keyword>
<feature type="domain" description="Fatty acid hydroxylase" evidence="8">
    <location>
        <begin position="96"/>
        <end position="232"/>
    </location>
</feature>
<dbReference type="EMBL" id="CP022743">
    <property type="protein sequence ID" value="ASU36582.1"/>
    <property type="molecule type" value="Genomic_DNA"/>
</dbReference>
<dbReference type="GO" id="GO:0005506">
    <property type="term" value="F:iron ion binding"/>
    <property type="evidence" value="ECO:0007669"/>
    <property type="project" value="InterPro"/>
</dbReference>
<sequence length="270" mass="31536">MGFKGSYFVTHATEFQLYIYAGLLVSLWLAEGLFLNSPFRNKWKHSFTNLLFILTALPVQLFMTIFLLLVSAWVVQHNWGLLNIIPYHGTFFVKYVVGFIVLDFCEYLYHVIMHKAKPLWKFHLVHHTDFQLDVSTTVREHPGETFVRMCFLILWVFLSGASFGVLLLRQTFQTITNITSHTKFRLHGFSETFIGWIFITPNMHHVHHHYQLPYTDCNYGDVLSIWDRIFGTFGKLDADKTVYGLDTHMDKQVSSSFTRILKIPFAKKIG</sequence>
<keyword evidence="10" id="KW-1185">Reference proteome</keyword>
<feature type="transmembrane region" description="Helical" evidence="7">
    <location>
        <begin position="15"/>
        <end position="35"/>
    </location>
</feature>
<gene>
    <name evidence="9" type="ORF">MuYL_4699</name>
</gene>
<evidence type="ECO:0000256" key="6">
    <source>
        <dbReference type="ARBA" id="ARBA00023136"/>
    </source>
</evidence>
<keyword evidence="5" id="KW-0443">Lipid metabolism</keyword>
<evidence type="ECO:0000256" key="7">
    <source>
        <dbReference type="SAM" id="Phobius"/>
    </source>
</evidence>
<dbReference type="GO" id="GO:0006643">
    <property type="term" value="P:membrane lipid metabolic process"/>
    <property type="evidence" value="ECO:0007669"/>
    <property type="project" value="TreeGrafter"/>
</dbReference>
<dbReference type="InterPro" id="IPR006694">
    <property type="entry name" value="Fatty_acid_hydroxylase"/>
</dbReference>
<feature type="transmembrane region" description="Helical" evidence="7">
    <location>
        <begin position="149"/>
        <end position="168"/>
    </location>
</feature>
<keyword evidence="6 7" id="KW-0472">Membrane</keyword>
<evidence type="ECO:0000256" key="4">
    <source>
        <dbReference type="ARBA" id="ARBA00023002"/>
    </source>
</evidence>
<reference evidence="9 10" key="1">
    <citation type="submission" date="2017-08" db="EMBL/GenBank/DDBJ databases">
        <title>Complete genome sequence of Mucilaginibacter sp. strain BJC16-A31.</title>
        <authorList>
            <consortium name="Henan University of Science and Technology"/>
            <person name="You X."/>
        </authorList>
    </citation>
    <scope>NUCLEOTIDE SEQUENCE [LARGE SCALE GENOMIC DNA]</scope>
    <source>
        <strain evidence="9 10">BJC16-A31</strain>
    </source>
</reference>
<evidence type="ECO:0000313" key="10">
    <source>
        <dbReference type="Proteomes" id="UP000215002"/>
    </source>
</evidence>
<dbReference type="OrthoDB" id="9770329at2"/>
<dbReference type="GO" id="GO:0050479">
    <property type="term" value="F:glyceryl-ether monooxygenase activity"/>
    <property type="evidence" value="ECO:0007669"/>
    <property type="project" value="TreeGrafter"/>
</dbReference>
<dbReference type="KEGG" id="muc:MuYL_4699"/>
<evidence type="ECO:0000313" key="9">
    <source>
        <dbReference type="EMBL" id="ASU36582.1"/>
    </source>
</evidence>
<comment type="subcellular location">
    <subcellularLocation>
        <location evidence="1">Endomembrane system</location>
        <topology evidence="1">Multi-pass membrane protein</topology>
    </subcellularLocation>
</comment>
<keyword evidence="4" id="KW-0560">Oxidoreductase</keyword>
<dbReference type="GO" id="GO:0012505">
    <property type="term" value="C:endomembrane system"/>
    <property type="evidence" value="ECO:0007669"/>
    <property type="project" value="UniProtKB-SubCell"/>
</dbReference>
<evidence type="ECO:0000256" key="5">
    <source>
        <dbReference type="ARBA" id="ARBA00023098"/>
    </source>
</evidence>